<evidence type="ECO:0000256" key="7">
    <source>
        <dbReference type="SAM" id="MobiDB-lite"/>
    </source>
</evidence>
<evidence type="ECO:0000313" key="10">
    <source>
        <dbReference type="Proteomes" id="UP000322899"/>
    </source>
</evidence>
<name>A0A5A8E4M5_CAFRO</name>
<keyword evidence="5" id="KW-0573">Peptidoglycan synthesis</keyword>
<evidence type="ECO:0000313" key="9">
    <source>
        <dbReference type="EMBL" id="KAA0172643.1"/>
    </source>
</evidence>
<dbReference type="PRINTS" id="PR00725">
    <property type="entry name" value="DADACBPTASE1"/>
</dbReference>
<dbReference type="GO" id="GO:0009002">
    <property type="term" value="F:serine-type D-Ala-D-Ala carboxypeptidase activity"/>
    <property type="evidence" value="ECO:0007669"/>
    <property type="project" value="InterPro"/>
</dbReference>
<dbReference type="InterPro" id="IPR001967">
    <property type="entry name" value="Peptidase_S11_N"/>
</dbReference>
<keyword evidence="4" id="KW-0133">Cell shape</keyword>
<reference evidence="9 10" key="1">
    <citation type="submission" date="2019-07" db="EMBL/GenBank/DDBJ databases">
        <title>Genomes of Cafeteria roenbergensis.</title>
        <authorList>
            <person name="Fischer M.G."/>
            <person name="Hackl T."/>
            <person name="Roman M."/>
        </authorList>
    </citation>
    <scope>NUCLEOTIDE SEQUENCE [LARGE SCALE GENOMIC DNA]</scope>
    <source>
        <strain evidence="9 10">E4-10P</strain>
    </source>
</reference>
<dbReference type="SUPFAM" id="SSF56601">
    <property type="entry name" value="beta-lactamase/transpeptidase-like"/>
    <property type="match status" value="1"/>
</dbReference>
<dbReference type="EMBL" id="VLTO01000045">
    <property type="protein sequence ID" value="KAA0172643.1"/>
    <property type="molecule type" value="Genomic_DNA"/>
</dbReference>
<dbReference type="OrthoDB" id="10254188at2759"/>
<dbReference type="InterPro" id="IPR018044">
    <property type="entry name" value="Peptidase_S11"/>
</dbReference>
<dbReference type="AlphaFoldDB" id="A0A5A8E4M5"/>
<organism evidence="9 10">
    <name type="scientific">Cafeteria roenbergensis</name>
    <name type="common">Marine flagellate</name>
    <dbReference type="NCBI Taxonomy" id="33653"/>
    <lineage>
        <taxon>Eukaryota</taxon>
        <taxon>Sar</taxon>
        <taxon>Stramenopiles</taxon>
        <taxon>Bigyra</taxon>
        <taxon>Opalozoa</taxon>
        <taxon>Bicosoecida</taxon>
        <taxon>Cafeteriaceae</taxon>
        <taxon>Cafeteria</taxon>
    </lineage>
</organism>
<dbReference type="Gene3D" id="3.40.710.10">
    <property type="entry name" value="DD-peptidase/beta-lactamase superfamily"/>
    <property type="match status" value="1"/>
</dbReference>
<evidence type="ECO:0000256" key="2">
    <source>
        <dbReference type="ARBA" id="ARBA00022729"/>
    </source>
</evidence>
<evidence type="ECO:0000256" key="6">
    <source>
        <dbReference type="ARBA" id="ARBA00023316"/>
    </source>
</evidence>
<keyword evidence="2" id="KW-0732">Signal</keyword>
<comment type="caution">
    <text evidence="9">The sequence shown here is derived from an EMBL/GenBank/DDBJ whole genome shotgun (WGS) entry which is preliminary data.</text>
</comment>
<dbReference type="Pfam" id="PF00768">
    <property type="entry name" value="Peptidase_S11"/>
    <property type="match status" value="2"/>
</dbReference>
<evidence type="ECO:0000256" key="3">
    <source>
        <dbReference type="ARBA" id="ARBA00022801"/>
    </source>
</evidence>
<keyword evidence="3" id="KW-0378">Hydrolase</keyword>
<evidence type="ECO:0000256" key="5">
    <source>
        <dbReference type="ARBA" id="ARBA00022984"/>
    </source>
</evidence>
<accession>A0A5A8E4M5</accession>
<gene>
    <name evidence="9" type="ORF">FNF27_05867</name>
</gene>
<feature type="compositionally biased region" description="Basic and acidic residues" evidence="7">
    <location>
        <begin position="158"/>
        <end position="173"/>
    </location>
</feature>
<proteinExistence type="inferred from homology"/>
<dbReference type="GO" id="GO:0006508">
    <property type="term" value="P:proteolysis"/>
    <property type="evidence" value="ECO:0007669"/>
    <property type="project" value="InterPro"/>
</dbReference>
<evidence type="ECO:0000256" key="1">
    <source>
        <dbReference type="ARBA" id="ARBA00007164"/>
    </source>
</evidence>
<feature type="region of interest" description="Disordered" evidence="7">
    <location>
        <begin position="144"/>
        <end position="173"/>
    </location>
</feature>
<feature type="domain" description="Peptidase S11 D-alanyl-D-alanine carboxypeptidase A N-terminal" evidence="8">
    <location>
        <begin position="176"/>
        <end position="245"/>
    </location>
</feature>
<dbReference type="GO" id="GO:0008360">
    <property type="term" value="P:regulation of cell shape"/>
    <property type="evidence" value="ECO:0007669"/>
    <property type="project" value="UniProtKB-KW"/>
</dbReference>
<keyword evidence="6" id="KW-0961">Cell wall biogenesis/degradation</keyword>
<dbReference type="GO" id="GO:0071555">
    <property type="term" value="P:cell wall organization"/>
    <property type="evidence" value="ECO:0007669"/>
    <property type="project" value="UniProtKB-KW"/>
</dbReference>
<feature type="region of interest" description="Disordered" evidence="7">
    <location>
        <begin position="247"/>
        <end position="299"/>
    </location>
</feature>
<evidence type="ECO:0000259" key="8">
    <source>
        <dbReference type="Pfam" id="PF00768"/>
    </source>
</evidence>
<feature type="compositionally biased region" description="Pro residues" evidence="7">
    <location>
        <begin position="255"/>
        <end position="264"/>
    </location>
</feature>
<feature type="compositionally biased region" description="Polar residues" evidence="7">
    <location>
        <begin position="280"/>
        <end position="299"/>
    </location>
</feature>
<sequence>MSGKGGRLLSRRSPAKSSPRCRCRAFCVLEQRESGLAVVVQHQATKSAQVASLTKLTCALTAVRAGVLLPGLLDEDLQVSVEAASVIGTSAKLRAGDVLPVREALFGLLLPSGNDAAMALAQHIGARLRDARIGAERFNDELFNDGAQGAGSLPEGRAGTDERLGSRDSATREMDKNRFVEAMNAVAASLGCHGTAFRNPHGLDTRPRLAHRSTALDVAKTLLAASQHPLLEVITACKLRRCTVRRRPEAAAAPHRPPSLPAAPSPRRTTADAPALRSMPSGTPSQATDSLDSGSSMSVASLGEEASVASAPSVAVAAHNPSPSSLFPGRCAGLRRFRPPCGGTVLSCSAVPRTRPRRRRFPAGSA</sequence>
<feature type="domain" description="Peptidase S11 D-alanyl-D-alanine carboxypeptidase A N-terminal" evidence="8">
    <location>
        <begin position="22"/>
        <end position="125"/>
    </location>
</feature>
<evidence type="ECO:0000256" key="4">
    <source>
        <dbReference type="ARBA" id="ARBA00022960"/>
    </source>
</evidence>
<comment type="similarity">
    <text evidence="1">Belongs to the peptidase S11 family.</text>
</comment>
<protein>
    <recommendedName>
        <fullName evidence="8">Peptidase S11 D-alanyl-D-alanine carboxypeptidase A N-terminal domain-containing protein</fullName>
    </recommendedName>
</protein>
<dbReference type="Proteomes" id="UP000322899">
    <property type="component" value="Unassembled WGS sequence"/>
</dbReference>
<dbReference type="InterPro" id="IPR012338">
    <property type="entry name" value="Beta-lactam/transpept-like"/>
</dbReference>